<dbReference type="EMBL" id="PGGW01000016">
    <property type="protein sequence ID" value="PJE99337.1"/>
    <property type="molecule type" value="Genomic_DNA"/>
</dbReference>
<evidence type="ECO:0000256" key="1">
    <source>
        <dbReference type="SAM" id="MobiDB-lite"/>
    </source>
</evidence>
<reference evidence="2 3" key="1">
    <citation type="submission" date="2017-11" db="EMBL/GenBank/DDBJ databases">
        <title>Streptomyces carmine sp. nov., a novel actinomycete isolated from Sophora alopecuroides in Xinjiang, China.</title>
        <authorList>
            <person name="Wang Y."/>
            <person name="Luo X."/>
            <person name="Wan C."/>
            <person name="Zhang L."/>
        </authorList>
    </citation>
    <scope>NUCLEOTIDE SEQUENCE [LARGE SCALE GENOMIC DNA]</scope>
    <source>
        <strain evidence="2 3">TRM SA0054</strain>
    </source>
</reference>
<proteinExistence type="predicted"/>
<dbReference type="Proteomes" id="UP000230407">
    <property type="component" value="Unassembled WGS sequence"/>
</dbReference>
<organism evidence="2 3">
    <name type="scientific">Streptomyces carminius</name>
    <dbReference type="NCBI Taxonomy" id="2665496"/>
    <lineage>
        <taxon>Bacteria</taxon>
        <taxon>Bacillati</taxon>
        <taxon>Actinomycetota</taxon>
        <taxon>Actinomycetes</taxon>
        <taxon>Kitasatosporales</taxon>
        <taxon>Streptomycetaceae</taxon>
        <taxon>Streptomyces</taxon>
    </lineage>
</organism>
<protein>
    <submittedName>
        <fullName evidence="2">Uncharacterized protein</fullName>
    </submittedName>
</protein>
<feature type="region of interest" description="Disordered" evidence="1">
    <location>
        <begin position="1"/>
        <end position="92"/>
    </location>
</feature>
<name>A0A2M8M553_9ACTN</name>
<gene>
    <name evidence="2" type="ORF">CUT44_05120</name>
</gene>
<keyword evidence="3" id="KW-1185">Reference proteome</keyword>
<evidence type="ECO:0000313" key="2">
    <source>
        <dbReference type="EMBL" id="PJE99337.1"/>
    </source>
</evidence>
<accession>A0A2M8M553</accession>
<dbReference type="AlphaFoldDB" id="A0A2M8M553"/>
<sequence>MIGSVHPGNGGVKVTGAEEWSGRRHIPRPDRGMCGEVPKPYGPDGLTARRTARPVPRGGVRVTGYQPRGVLDPEHRHARNPLRPGERRETVR</sequence>
<comment type="caution">
    <text evidence="2">The sequence shown here is derived from an EMBL/GenBank/DDBJ whole genome shotgun (WGS) entry which is preliminary data.</text>
</comment>
<evidence type="ECO:0000313" key="3">
    <source>
        <dbReference type="Proteomes" id="UP000230407"/>
    </source>
</evidence>